<keyword evidence="3" id="KW-1185">Reference proteome</keyword>
<dbReference type="AlphaFoldDB" id="A0A8S1MB87"/>
<evidence type="ECO:0000313" key="2">
    <source>
        <dbReference type="EMBL" id="CAD8073856.1"/>
    </source>
</evidence>
<sequence length="71" mass="8450">MNSKQLKFEEEYENPNKENEGPQEIIQHNLLHSNRPPLTDITEVLYPKKKTKKPQQQQQQQNVFMSTVSLR</sequence>
<accession>A0A8S1MB87</accession>
<dbReference type="Proteomes" id="UP000688137">
    <property type="component" value="Unassembled WGS sequence"/>
</dbReference>
<proteinExistence type="predicted"/>
<feature type="compositionally biased region" description="Basic and acidic residues" evidence="1">
    <location>
        <begin position="1"/>
        <end position="20"/>
    </location>
</feature>
<feature type="region of interest" description="Disordered" evidence="1">
    <location>
        <begin position="1"/>
        <end position="23"/>
    </location>
</feature>
<dbReference type="OMA" id="NVFMSTV"/>
<gene>
    <name evidence="2" type="ORF">PPRIM_AZ9-3.1.T0510277</name>
</gene>
<dbReference type="EMBL" id="CAJJDM010000051">
    <property type="protein sequence ID" value="CAD8073856.1"/>
    <property type="molecule type" value="Genomic_DNA"/>
</dbReference>
<reference evidence="2" key="1">
    <citation type="submission" date="2021-01" db="EMBL/GenBank/DDBJ databases">
        <authorList>
            <consortium name="Genoscope - CEA"/>
            <person name="William W."/>
        </authorList>
    </citation>
    <scope>NUCLEOTIDE SEQUENCE</scope>
</reference>
<comment type="caution">
    <text evidence="2">The sequence shown here is derived from an EMBL/GenBank/DDBJ whole genome shotgun (WGS) entry which is preliminary data.</text>
</comment>
<organism evidence="2 3">
    <name type="scientific">Paramecium primaurelia</name>
    <dbReference type="NCBI Taxonomy" id="5886"/>
    <lineage>
        <taxon>Eukaryota</taxon>
        <taxon>Sar</taxon>
        <taxon>Alveolata</taxon>
        <taxon>Ciliophora</taxon>
        <taxon>Intramacronucleata</taxon>
        <taxon>Oligohymenophorea</taxon>
        <taxon>Peniculida</taxon>
        <taxon>Parameciidae</taxon>
        <taxon>Paramecium</taxon>
    </lineage>
</organism>
<evidence type="ECO:0000313" key="3">
    <source>
        <dbReference type="Proteomes" id="UP000688137"/>
    </source>
</evidence>
<name>A0A8S1MB87_PARPR</name>
<feature type="compositionally biased region" description="Polar residues" evidence="1">
    <location>
        <begin position="62"/>
        <end position="71"/>
    </location>
</feature>
<feature type="region of interest" description="Disordered" evidence="1">
    <location>
        <begin position="48"/>
        <end position="71"/>
    </location>
</feature>
<evidence type="ECO:0000256" key="1">
    <source>
        <dbReference type="SAM" id="MobiDB-lite"/>
    </source>
</evidence>
<protein>
    <submittedName>
        <fullName evidence="2">Uncharacterized protein</fullName>
    </submittedName>
</protein>